<dbReference type="InterPro" id="IPR038673">
    <property type="entry name" value="OprB_sf"/>
</dbReference>
<dbReference type="GO" id="GO:0008643">
    <property type="term" value="P:carbohydrate transport"/>
    <property type="evidence" value="ECO:0007669"/>
    <property type="project" value="InterPro"/>
</dbReference>
<dbReference type="AlphaFoldDB" id="B4VHJ3"/>
<dbReference type="OrthoDB" id="580845at2"/>
<feature type="region of interest" description="Disordered" evidence="3">
    <location>
        <begin position="49"/>
        <end position="75"/>
    </location>
</feature>
<dbReference type="GO" id="GO:0016020">
    <property type="term" value="C:membrane"/>
    <property type="evidence" value="ECO:0007669"/>
    <property type="project" value="InterPro"/>
</dbReference>
<dbReference type="InterPro" id="IPR051465">
    <property type="entry name" value="Cell_Envelope_Struct_Comp"/>
</dbReference>
<dbReference type="InterPro" id="IPR007049">
    <property type="entry name" value="Carb-sel_porin_OprB"/>
</dbReference>
<comment type="similarity">
    <text evidence="1 2">Belongs to the OprB family.</text>
</comment>
<evidence type="ECO:0000313" key="6">
    <source>
        <dbReference type="Proteomes" id="UP000003835"/>
    </source>
</evidence>
<dbReference type="Proteomes" id="UP000003835">
    <property type="component" value="Unassembled WGS sequence"/>
</dbReference>
<evidence type="ECO:0000259" key="4">
    <source>
        <dbReference type="PROSITE" id="PS51272"/>
    </source>
</evidence>
<organism evidence="5 6">
    <name type="scientific">Coleofasciculus chthonoplastes PCC 7420</name>
    <dbReference type="NCBI Taxonomy" id="118168"/>
    <lineage>
        <taxon>Bacteria</taxon>
        <taxon>Bacillati</taxon>
        <taxon>Cyanobacteriota</taxon>
        <taxon>Cyanophyceae</taxon>
        <taxon>Coleofasciculales</taxon>
        <taxon>Coleofasciculaceae</taxon>
        <taxon>Coleofasciculus</taxon>
    </lineage>
</organism>
<dbReference type="PANTHER" id="PTHR43308:SF1">
    <property type="entry name" value="OUTER MEMBRANE PROTEIN ALPHA"/>
    <property type="match status" value="1"/>
</dbReference>
<sequence>MDQILPKLLWMNTAIAFWVMWAGTVTAQEVEVQGCGVAGEFCVLGETLESPEPVGNESSDPTENRLDPINQYGDNNSLGQVTNVSQLRDVQPSDWAYTALRSLIERYGILTGYRDRTFRGNRSMTRYEFAAGLRQALDQIQSLIARGRDVPPADLATLEQLTNEFVLELSLLRGDVDALTARTRELELTQFSTTTQLDGEVIIGAAGIVSKDDTVTTLGHRTRLNLDTSFTGQDLLRTRLQAEGLGRLERRTGTPEGELSFTGASDSDLEIDALLYRFPIGNQTQVVIAANAGAADDFTDTINPYLDGDGASGAVSRFATRAPIYYLVSGAGVGVRHAVNDHLEVSLGYLAGNGGNPEPGNGLFDGAYGALAQVKFEIRDRATIGLTYVNAYNQDWQVGSQDTNLVNQLDLPVVTNSVNLAASIQLNPRFVVGGWAGYTTANVIDEGDANLWYWALTLALPDFGKTGNLGGFIIGMEPKVTGSDGLKNLGIDDPSTSLHLEAFYQYKLTDNITITPGVIWLTAPDHNSDNDDTFIGTIRTTLQF</sequence>
<dbReference type="eggNOG" id="COG2067">
    <property type="taxonomic scope" value="Bacteria"/>
</dbReference>
<accession>B4VHJ3</accession>
<dbReference type="EMBL" id="DS989841">
    <property type="protein sequence ID" value="EDX78597.1"/>
    <property type="molecule type" value="Genomic_DNA"/>
</dbReference>
<protein>
    <submittedName>
        <fullName evidence="5">Carbohydrate-selective porin, OprB family</fullName>
    </submittedName>
</protein>
<evidence type="ECO:0000256" key="2">
    <source>
        <dbReference type="RuleBase" id="RU363072"/>
    </source>
</evidence>
<gene>
    <name evidence="5" type="ORF">MC7420_7250</name>
</gene>
<reference evidence="5 6" key="1">
    <citation type="submission" date="2008-07" db="EMBL/GenBank/DDBJ databases">
        <authorList>
            <person name="Tandeau de Marsac N."/>
            <person name="Ferriera S."/>
            <person name="Johnson J."/>
            <person name="Kravitz S."/>
            <person name="Beeson K."/>
            <person name="Sutton G."/>
            <person name="Rogers Y.-H."/>
            <person name="Friedman R."/>
            <person name="Frazier M."/>
            <person name="Venter J.C."/>
        </authorList>
    </citation>
    <scope>NUCLEOTIDE SEQUENCE [LARGE SCALE GENOMIC DNA]</scope>
    <source>
        <strain evidence="5 6">PCC 7420</strain>
    </source>
</reference>
<dbReference type="InterPro" id="IPR047684">
    <property type="entry name" value="Por_som-like"/>
</dbReference>
<dbReference type="PANTHER" id="PTHR43308">
    <property type="entry name" value="OUTER MEMBRANE PROTEIN ALPHA-RELATED"/>
    <property type="match status" value="1"/>
</dbReference>
<dbReference type="Gene3D" id="2.40.160.180">
    <property type="entry name" value="Carbohydrate-selective porin OprB"/>
    <property type="match status" value="1"/>
</dbReference>
<dbReference type="GO" id="GO:0015288">
    <property type="term" value="F:porin activity"/>
    <property type="evidence" value="ECO:0007669"/>
    <property type="project" value="InterPro"/>
</dbReference>
<dbReference type="NCBIfam" id="NF033921">
    <property type="entry name" value="por_somb"/>
    <property type="match status" value="1"/>
</dbReference>
<dbReference type="InterPro" id="IPR001119">
    <property type="entry name" value="SLH_dom"/>
</dbReference>
<evidence type="ECO:0000256" key="3">
    <source>
        <dbReference type="SAM" id="MobiDB-lite"/>
    </source>
</evidence>
<dbReference type="HOGENOM" id="CLU_018575_1_0_3"/>
<evidence type="ECO:0000256" key="1">
    <source>
        <dbReference type="ARBA" id="ARBA00008769"/>
    </source>
</evidence>
<dbReference type="PROSITE" id="PS51272">
    <property type="entry name" value="SLH"/>
    <property type="match status" value="1"/>
</dbReference>
<feature type="domain" description="SLH" evidence="4">
    <location>
        <begin position="83"/>
        <end position="147"/>
    </location>
</feature>
<evidence type="ECO:0000313" key="5">
    <source>
        <dbReference type="EMBL" id="EDX78597.1"/>
    </source>
</evidence>
<dbReference type="STRING" id="118168.MC7420_7250"/>
<keyword evidence="6" id="KW-1185">Reference proteome</keyword>
<dbReference type="Pfam" id="PF00395">
    <property type="entry name" value="SLH"/>
    <property type="match status" value="1"/>
</dbReference>
<name>B4VHJ3_9CYAN</name>
<proteinExistence type="inferred from homology"/>
<dbReference type="Pfam" id="PF04966">
    <property type="entry name" value="OprB"/>
    <property type="match status" value="1"/>
</dbReference>